<protein>
    <submittedName>
        <fullName evidence="1">Secretory lipase</fullName>
    </submittedName>
</protein>
<dbReference type="EMBL" id="FOSN01000004">
    <property type="protein sequence ID" value="SFK24875.1"/>
    <property type="molecule type" value="Genomic_DNA"/>
</dbReference>
<dbReference type="Gene3D" id="3.40.50.1820">
    <property type="entry name" value="alpha/beta hydrolase"/>
    <property type="match status" value="2"/>
</dbReference>
<dbReference type="GO" id="GO:0004806">
    <property type="term" value="F:triacylglycerol lipase activity"/>
    <property type="evidence" value="ECO:0007669"/>
    <property type="project" value="InterPro"/>
</dbReference>
<dbReference type="Proteomes" id="UP000198755">
    <property type="component" value="Unassembled WGS sequence"/>
</dbReference>
<keyword evidence="2" id="KW-1185">Reference proteome</keyword>
<dbReference type="SUPFAM" id="SSF53474">
    <property type="entry name" value="alpha/beta-Hydrolases"/>
    <property type="match status" value="1"/>
</dbReference>
<proteinExistence type="predicted"/>
<dbReference type="GO" id="GO:0016042">
    <property type="term" value="P:lipid catabolic process"/>
    <property type="evidence" value="ECO:0007669"/>
    <property type="project" value="InterPro"/>
</dbReference>
<dbReference type="PANTHER" id="PTHR34853">
    <property type="match status" value="1"/>
</dbReference>
<dbReference type="STRING" id="1612308.SAMN05444581_104189"/>
<evidence type="ECO:0000313" key="1">
    <source>
        <dbReference type="EMBL" id="SFK24875.1"/>
    </source>
</evidence>
<dbReference type="InterPro" id="IPR029058">
    <property type="entry name" value="AB_hydrolase_fold"/>
</dbReference>
<reference evidence="1 2" key="1">
    <citation type="submission" date="2016-10" db="EMBL/GenBank/DDBJ databases">
        <authorList>
            <person name="de Groot N.N."/>
        </authorList>
    </citation>
    <scope>NUCLEOTIDE SEQUENCE [LARGE SCALE GENOMIC DNA]</scope>
    <source>
        <strain evidence="1 2">NE2</strain>
    </source>
</reference>
<organism evidence="1 2">
    <name type="scientific">Methylocapsa palsarum</name>
    <dbReference type="NCBI Taxonomy" id="1612308"/>
    <lineage>
        <taxon>Bacteria</taxon>
        <taxon>Pseudomonadati</taxon>
        <taxon>Pseudomonadota</taxon>
        <taxon>Alphaproteobacteria</taxon>
        <taxon>Hyphomicrobiales</taxon>
        <taxon>Beijerinckiaceae</taxon>
        <taxon>Methylocapsa</taxon>
    </lineage>
</organism>
<dbReference type="AlphaFoldDB" id="A0A1I3XZ97"/>
<dbReference type="RefSeq" id="WP_091680176.1">
    <property type="nucleotide sequence ID" value="NZ_FOSN01000004.1"/>
</dbReference>
<dbReference type="PIRSF" id="PIRSF029171">
    <property type="entry name" value="Esterase_LipA"/>
    <property type="match status" value="1"/>
</dbReference>
<dbReference type="PANTHER" id="PTHR34853:SF1">
    <property type="entry name" value="LIPASE 5"/>
    <property type="match status" value="1"/>
</dbReference>
<dbReference type="InterPro" id="IPR005152">
    <property type="entry name" value="Lipase_secreted"/>
</dbReference>
<name>A0A1I3XZ97_9HYPH</name>
<evidence type="ECO:0000313" key="2">
    <source>
        <dbReference type="Proteomes" id="UP000198755"/>
    </source>
</evidence>
<accession>A0A1I3XZ97</accession>
<gene>
    <name evidence="1" type="ORF">SAMN05444581_104189</name>
</gene>
<sequence>MATKRATAAIISMALACSVVLVGTPVVAGVALPPFYEAAAKLKAEGKLGQIVKREPVATGLPGARAWRIVYISSDALERKTLASALVVAPVGPAPKQGRPVIAWAHGTTGTAQNCGPSQVFDPAQPLNQYFLVGGNSWTDYGLPSVDAFIKQGYVVVGTDYQGLGAGGKHQYAVSASNGRDVINSVRAASSMKETGGGGKAIVYGWSQGGGATLAAASLAGYIAQNGTAADGIAFLGFVALAPHEIAAMAPKGTLDAAGAAKMLEELVTNFSDNVFNFSHFAMLLWGTQAAYPDTRLTDIFTDEGAATFDKIASQKCMHPTSDTLNYTFGANFKTLLKPEVTNALAWSKAFVDGSVPPVKPVAPVIIYWGTADTVVPPVMGQLYRKQMCGLGANVTRVQLDGKQTHFSTPGAAAPLYLPWIADRFADRPIADGCTVP</sequence>
<dbReference type="PROSITE" id="PS51257">
    <property type="entry name" value="PROKAR_LIPOPROTEIN"/>
    <property type="match status" value="1"/>
</dbReference>
<dbReference type="OrthoDB" id="9955at2"/>
<dbReference type="Pfam" id="PF03583">
    <property type="entry name" value="LIP"/>
    <property type="match status" value="2"/>
</dbReference>